<feature type="compositionally biased region" description="Polar residues" evidence="1">
    <location>
        <begin position="81"/>
        <end position="91"/>
    </location>
</feature>
<keyword evidence="3" id="KW-1185">Reference proteome</keyword>
<sequence>MWKRLASFASCSPKAKRMSPGRQRDRLPGAGQAEVWSSRSKRGPADPIKFGIDHRVGKGNRSRPKRWTATSTGTLSGAGSKVSTPTNNPRSIQRLKRRAGKRPYWNSRLRVFHGVRAINRSSIGSRRRTVLLGAK</sequence>
<name>Q7UYR4_RHOBA</name>
<dbReference type="STRING" id="243090.RB431"/>
<dbReference type="InParanoid" id="Q7UYR4"/>
<protein>
    <submittedName>
        <fullName evidence="2">Uncharacterized protein</fullName>
    </submittedName>
</protein>
<evidence type="ECO:0000313" key="3">
    <source>
        <dbReference type="Proteomes" id="UP000001025"/>
    </source>
</evidence>
<dbReference type="AlphaFoldDB" id="Q7UYR4"/>
<proteinExistence type="predicted"/>
<dbReference type="EnsemblBacteria" id="CAD71577">
    <property type="protein sequence ID" value="CAD71577"/>
    <property type="gene ID" value="RB431"/>
</dbReference>
<dbReference type="KEGG" id="rba:RB431"/>
<evidence type="ECO:0000313" key="2">
    <source>
        <dbReference type="EMBL" id="CAD71577.1"/>
    </source>
</evidence>
<gene>
    <name evidence="2" type="ordered locus">RB431</name>
</gene>
<dbReference type="Proteomes" id="UP000001025">
    <property type="component" value="Chromosome"/>
</dbReference>
<feature type="compositionally biased region" description="Low complexity" evidence="1">
    <location>
        <begin position="68"/>
        <end position="80"/>
    </location>
</feature>
<dbReference type="HOGENOM" id="CLU_1884124_0_0_0"/>
<evidence type="ECO:0000256" key="1">
    <source>
        <dbReference type="SAM" id="MobiDB-lite"/>
    </source>
</evidence>
<dbReference type="EMBL" id="BX294133">
    <property type="protein sequence ID" value="CAD71577.1"/>
    <property type="molecule type" value="Genomic_DNA"/>
</dbReference>
<accession>Q7UYR4</accession>
<feature type="region of interest" description="Disordered" evidence="1">
    <location>
        <begin position="1"/>
        <end position="99"/>
    </location>
</feature>
<reference evidence="2 3" key="1">
    <citation type="journal article" date="2003" name="Proc. Natl. Acad. Sci. U.S.A.">
        <title>Complete genome sequence of the marine planctomycete Pirellula sp. strain 1.</title>
        <authorList>
            <person name="Gloeckner F.O."/>
            <person name="Kube M."/>
            <person name="Bauer M."/>
            <person name="Teeling H."/>
            <person name="Lombardot T."/>
            <person name="Ludwig W."/>
            <person name="Gade D."/>
            <person name="Beck A."/>
            <person name="Borzym K."/>
            <person name="Heitmann K."/>
            <person name="Rabus R."/>
            <person name="Schlesner H."/>
            <person name="Amann R."/>
            <person name="Reinhardt R."/>
        </authorList>
    </citation>
    <scope>NUCLEOTIDE SEQUENCE [LARGE SCALE GENOMIC DNA]</scope>
    <source>
        <strain evidence="3">DSM 10527 / NCIMB 13988 / SH1</strain>
    </source>
</reference>
<organism evidence="2 3">
    <name type="scientific">Rhodopirellula baltica (strain DSM 10527 / NCIMB 13988 / SH1)</name>
    <dbReference type="NCBI Taxonomy" id="243090"/>
    <lineage>
        <taxon>Bacteria</taxon>
        <taxon>Pseudomonadati</taxon>
        <taxon>Planctomycetota</taxon>
        <taxon>Planctomycetia</taxon>
        <taxon>Pirellulales</taxon>
        <taxon>Pirellulaceae</taxon>
        <taxon>Rhodopirellula</taxon>
    </lineage>
</organism>
<feature type="compositionally biased region" description="Basic residues" evidence="1">
    <location>
        <begin position="57"/>
        <end position="66"/>
    </location>
</feature>